<dbReference type="EMBL" id="LVZK01000003">
    <property type="protein sequence ID" value="OAP85209.1"/>
    <property type="molecule type" value="Genomic_DNA"/>
</dbReference>
<comment type="caution">
    <text evidence="1">The sequence shown here is derived from an EMBL/GenBank/DDBJ whole genome shotgun (WGS) entry which is preliminary data.</text>
</comment>
<sequence>MTRFVVDASGLRSQNDAMKKSEAEVASSAKKYLDSYAPGLQNALPTAGLYNAVAEASRQLTSNLQLTFNQLHTVLIGTCNQVDGAIDYYEKTDEDNARSYDQTLGENR</sequence>
<dbReference type="AlphaFoldDB" id="A0A179B1N7"/>
<evidence type="ECO:0000313" key="1">
    <source>
        <dbReference type="EMBL" id="OAP85209.1"/>
    </source>
</evidence>
<dbReference type="RefSeq" id="WP_040323442.1">
    <property type="nucleotide sequence ID" value="NZ_LVZK01000003.1"/>
</dbReference>
<evidence type="ECO:0000313" key="2">
    <source>
        <dbReference type="Proteomes" id="UP000078368"/>
    </source>
</evidence>
<keyword evidence="2" id="KW-1185">Reference proteome</keyword>
<dbReference type="STRING" id="1823756.A4H34_08845"/>
<gene>
    <name evidence="1" type="ORF">A4H34_08845</name>
</gene>
<organism evidence="1 2">
    <name type="scientific">Peptidiphaga gingivicola</name>
    <dbReference type="NCBI Taxonomy" id="2741497"/>
    <lineage>
        <taxon>Bacteria</taxon>
        <taxon>Bacillati</taxon>
        <taxon>Actinomycetota</taxon>
        <taxon>Actinomycetes</taxon>
        <taxon>Actinomycetales</taxon>
        <taxon>Actinomycetaceae</taxon>
        <taxon>Peptidiphaga</taxon>
    </lineage>
</organism>
<evidence type="ECO:0008006" key="3">
    <source>
        <dbReference type="Google" id="ProtNLM"/>
    </source>
</evidence>
<dbReference type="Proteomes" id="UP000078368">
    <property type="component" value="Unassembled WGS sequence"/>
</dbReference>
<proteinExistence type="predicted"/>
<accession>A0A179B1N7</accession>
<name>A0A179B1N7_9ACTO</name>
<protein>
    <recommendedName>
        <fullName evidence="3">ESX-1 secretion-associated protein</fullName>
    </recommendedName>
</protein>
<reference evidence="1 2" key="1">
    <citation type="submission" date="2016-04" db="EMBL/GenBank/DDBJ databases">
        <title>Peptidophaga gingivicola gen. nov., sp. nov., isolated from human subgingival plaque.</title>
        <authorList>
            <person name="Beall C.J."/>
            <person name="Mokrzan E.M."/>
            <person name="Griffen A.L."/>
            <person name="Leys E.J."/>
        </authorList>
    </citation>
    <scope>NUCLEOTIDE SEQUENCE [LARGE SCALE GENOMIC DNA]</scope>
    <source>
        <strain evidence="1 2">BA112</strain>
    </source>
</reference>